<keyword evidence="4" id="KW-1185">Reference proteome</keyword>
<dbReference type="Gene3D" id="3.30.70.100">
    <property type="match status" value="1"/>
</dbReference>
<organism evidence="3 4">
    <name type="scientific">Verruconis gallopava</name>
    <dbReference type="NCBI Taxonomy" id="253628"/>
    <lineage>
        <taxon>Eukaryota</taxon>
        <taxon>Fungi</taxon>
        <taxon>Dikarya</taxon>
        <taxon>Ascomycota</taxon>
        <taxon>Pezizomycotina</taxon>
        <taxon>Dothideomycetes</taxon>
        <taxon>Pleosporomycetidae</taxon>
        <taxon>Venturiales</taxon>
        <taxon>Sympoventuriaceae</taxon>
        <taxon>Verruconis</taxon>
    </lineage>
</organism>
<dbReference type="InParanoid" id="A0A0D1X904"/>
<gene>
    <name evidence="3" type="ORF">PV09_09687</name>
</gene>
<feature type="domain" description="EthD" evidence="2">
    <location>
        <begin position="17"/>
        <end position="107"/>
    </location>
</feature>
<dbReference type="GeneID" id="27317660"/>
<comment type="similarity">
    <text evidence="1">Belongs to the tpcK family.</text>
</comment>
<evidence type="ECO:0000313" key="4">
    <source>
        <dbReference type="Proteomes" id="UP000053259"/>
    </source>
</evidence>
<dbReference type="Proteomes" id="UP000053259">
    <property type="component" value="Unassembled WGS sequence"/>
</dbReference>
<dbReference type="HOGENOM" id="CLU_115019_3_1_1"/>
<evidence type="ECO:0000313" key="3">
    <source>
        <dbReference type="EMBL" id="KIV98510.1"/>
    </source>
</evidence>
<name>A0A0D1X904_9PEZI</name>
<dbReference type="GO" id="GO:0016491">
    <property type="term" value="F:oxidoreductase activity"/>
    <property type="evidence" value="ECO:0007669"/>
    <property type="project" value="InterPro"/>
</dbReference>
<dbReference type="InterPro" id="IPR009799">
    <property type="entry name" value="EthD_dom"/>
</dbReference>
<dbReference type="STRING" id="253628.A0A0D1X904"/>
<dbReference type="Pfam" id="PF07110">
    <property type="entry name" value="EthD"/>
    <property type="match status" value="1"/>
</dbReference>
<dbReference type="EMBL" id="KN847651">
    <property type="protein sequence ID" value="KIV98510.1"/>
    <property type="molecule type" value="Genomic_DNA"/>
</dbReference>
<dbReference type="VEuPathDB" id="FungiDB:PV09_09687"/>
<evidence type="ECO:0000259" key="2">
    <source>
        <dbReference type="Pfam" id="PF07110"/>
    </source>
</evidence>
<sequence>MSAKPYLKISLFIKKLPQISAEQFRAHWKGQHVDIAKANKTFMKNVRKYNQVHILPELKELARAFGQPTIDADGVAEVWVDNLDAWKEIASDEEFITKILPDEKLFLQHPIAIMLSQDHLVISEKD</sequence>
<dbReference type="SUPFAM" id="SSF54909">
    <property type="entry name" value="Dimeric alpha+beta barrel"/>
    <property type="match status" value="1"/>
</dbReference>
<proteinExistence type="inferred from homology"/>
<protein>
    <recommendedName>
        <fullName evidence="2">EthD domain-containing protein</fullName>
    </recommendedName>
</protein>
<dbReference type="AlphaFoldDB" id="A0A0D1X904"/>
<reference evidence="3 4" key="1">
    <citation type="submission" date="2015-01" db="EMBL/GenBank/DDBJ databases">
        <title>The Genome Sequence of Ochroconis gallopava CBS43764.</title>
        <authorList>
            <consortium name="The Broad Institute Genomics Platform"/>
            <person name="Cuomo C."/>
            <person name="de Hoog S."/>
            <person name="Gorbushina A."/>
            <person name="Stielow B."/>
            <person name="Teixiera M."/>
            <person name="Abouelleil A."/>
            <person name="Chapman S.B."/>
            <person name="Priest M."/>
            <person name="Young S.K."/>
            <person name="Wortman J."/>
            <person name="Nusbaum C."/>
            <person name="Birren B."/>
        </authorList>
    </citation>
    <scope>NUCLEOTIDE SEQUENCE [LARGE SCALE GENOMIC DNA]</scope>
    <source>
        <strain evidence="3 4">CBS 43764</strain>
    </source>
</reference>
<dbReference type="OrthoDB" id="3183782at2759"/>
<evidence type="ECO:0000256" key="1">
    <source>
        <dbReference type="ARBA" id="ARBA00005986"/>
    </source>
</evidence>
<dbReference type="InterPro" id="IPR011008">
    <property type="entry name" value="Dimeric_a/b-barrel"/>
</dbReference>
<accession>A0A0D1X904</accession>
<dbReference type="RefSeq" id="XP_016208380.1">
    <property type="nucleotide sequence ID" value="XM_016363796.1"/>
</dbReference>